<dbReference type="InterPro" id="IPR000383">
    <property type="entry name" value="Xaa-Pro-like_dom"/>
</dbReference>
<dbReference type="Pfam" id="PF02129">
    <property type="entry name" value="Peptidase_S15"/>
    <property type="match status" value="1"/>
</dbReference>
<evidence type="ECO:0000259" key="1">
    <source>
        <dbReference type="Pfam" id="PF02129"/>
    </source>
</evidence>
<feature type="domain" description="Xaa-Pro dipeptidyl-peptidase-like" evidence="1">
    <location>
        <begin position="21"/>
        <end position="101"/>
    </location>
</feature>
<organism evidence="2 3">
    <name type="scientific">Streptococcus suis</name>
    <dbReference type="NCBI Taxonomy" id="1307"/>
    <lineage>
        <taxon>Bacteria</taxon>
        <taxon>Bacillati</taxon>
        <taxon>Bacillota</taxon>
        <taxon>Bacilli</taxon>
        <taxon>Lactobacillales</taxon>
        <taxon>Streptococcaceae</taxon>
        <taxon>Streptococcus</taxon>
    </lineage>
</organism>
<evidence type="ECO:0000313" key="2">
    <source>
        <dbReference type="EMBL" id="MYN69501.1"/>
    </source>
</evidence>
<dbReference type="Gene3D" id="3.40.50.1820">
    <property type="entry name" value="alpha/beta hydrolase"/>
    <property type="match status" value="1"/>
</dbReference>
<dbReference type="Proteomes" id="UP000483765">
    <property type="component" value="Unassembled WGS sequence"/>
</dbReference>
<name>A0A6L8MWM6_STRSU</name>
<proteinExistence type="predicted"/>
<evidence type="ECO:0000313" key="3">
    <source>
        <dbReference type="Proteomes" id="UP000483765"/>
    </source>
</evidence>
<protein>
    <recommendedName>
        <fullName evidence="1">Xaa-Pro dipeptidyl-peptidase-like domain-containing protein</fullName>
    </recommendedName>
</protein>
<accession>A0A6L8MWM6</accession>
<dbReference type="EMBL" id="WNXH01000005">
    <property type="protein sequence ID" value="MYN69501.1"/>
    <property type="molecule type" value="Genomic_DNA"/>
</dbReference>
<dbReference type="SUPFAM" id="SSF53474">
    <property type="entry name" value="alpha/beta-Hydrolases"/>
    <property type="match status" value="1"/>
</dbReference>
<dbReference type="GO" id="GO:0016787">
    <property type="term" value="F:hydrolase activity"/>
    <property type="evidence" value="ECO:0007669"/>
    <property type="project" value="InterPro"/>
</dbReference>
<dbReference type="AlphaFoldDB" id="A0A6L8MWM6"/>
<gene>
    <name evidence="2" type="ORF">GLP18_04505</name>
</gene>
<sequence>MKTIKQDGMIIEFDCEAIMPDKTVIRYDIYRPDKEGQFPCITTYGPYSKGMHFSQGYSLFWQEIKDKYPEILEGTSGEYMNWETVDPEKWIPEGYAVVRIDS</sequence>
<dbReference type="InterPro" id="IPR029058">
    <property type="entry name" value="AB_hydrolase_fold"/>
</dbReference>
<comment type="caution">
    <text evidence="2">The sequence shown here is derived from an EMBL/GenBank/DDBJ whole genome shotgun (WGS) entry which is preliminary data.</text>
</comment>
<reference evidence="2 3" key="1">
    <citation type="submission" date="2019-11" db="EMBL/GenBank/DDBJ databases">
        <title>Divergent Streptococcus suis from cattle.</title>
        <authorList>
            <person name="Williamson C."/>
        </authorList>
    </citation>
    <scope>NUCLEOTIDE SEQUENCE [LARGE SCALE GENOMIC DNA]</scope>
    <source>
        <strain evidence="2 3">10-36905</strain>
    </source>
</reference>